<dbReference type="Gene3D" id="3.40.640.10">
    <property type="entry name" value="Type I PLP-dependent aspartate aminotransferase-like (Major domain)"/>
    <property type="match status" value="1"/>
</dbReference>
<keyword evidence="7" id="KW-0808">Transferase</keyword>
<dbReference type="SUPFAM" id="SSF53383">
    <property type="entry name" value="PLP-dependent transferases"/>
    <property type="match status" value="1"/>
</dbReference>
<dbReference type="GO" id="GO:0047804">
    <property type="term" value="F:cysteine-S-conjugate beta-lyase activity"/>
    <property type="evidence" value="ECO:0007669"/>
    <property type="project" value="UniProtKB-EC"/>
</dbReference>
<comment type="cofactor">
    <cofactor evidence="1">
        <name>pyridoxal 5'-phosphate</name>
        <dbReference type="ChEBI" id="CHEBI:597326"/>
    </cofactor>
</comment>
<sequence length="393" mass="44966">MTYDFETLVSRKNMGSSKWMRMLEANPNVADDVVPLTMADMELKNPPELIEGLKAYLDEAILGYSRPTAGYLDAVQSWMKRRHGWEIKKEWIAPSPGVVPAVYQAILAYTEPGEGIITMTPAYHCFFDAIRMNGRKLAASPLKLEGTRYEMDYEGLERLAADPNNKVMLLCSPYNPCSRVWSREELLRLCDICLRHDLLIISDEIHHDLIMPGYRHIPTASLSHEISLRTVTCTAPSKTFNLAGMQVSNIIIEDPALRKKFEDTLLSTGIDSLTILGYKSCELAYERCEEWLEQLLAHVHRNSELLIEYLSRELPQVKIIPLEGTYLQWLDCRALGLSYKELERTLRQEGQVFFDEGYIDGEDGQGFERVNLACPQRVLMETLERFVGCFKKQ</sequence>
<dbReference type="Pfam" id="PF00155">
    <property type="entry name" value="Aminotran_1_2"/>
    <property type="match status" value="1"/>
</dbReference>
<keyword evidence="7" id="KW-0032">Aminotransferase</keyword>
<dbReference type="OrthoDB" id="9802872at2"/>
<keyword evidence="4" id="KW-0456">Lyase</keyword>
<comment type="caution">
    <text evidence="7">The sequence shown here is derived from an EMBL/GenBank/DDBJ whole genome shotgun (WGS) entry which is preliminary data.</text>
</comment>
<dbReference type="PANTHER" id="PTHR43525">
    <property type="entry name" value="PROTEIN MALY"/>
    <property type="match status" value="1"/>
</dbReference>
<comment type="similarity">
    <text evidence="5">Belongs to the class-II pyridoxal-phosphate-dependent aminotransferase family. MalY/PatB cystathionine beta-lyase subfamily.</text>
</comment>
<gene>
    <name evidence="7" type="ORF">EDD78_10648</name>
</gene>
<dbReference type="GO" id="GO:0030170">
    <property type="term" value="F:pyridoxal phosphate binding"/>
    <property type="evidence" value="ECO:0007669"/>
    <property type="project" value="InterPro"/>
</dbReference>
<dbReference type="Proteomes" id="UP000294682">
    <property type="component" value="Unassembled WGS sequence"/>
</dbReference>
<dbReference type="InterPro" id="IPR004839">
    <property type="entry name" value="Aminotransferase_I/II_large"/>
</dbReference>
<dbReference type="GO" id="GO:0008483">
    <property type="term" value="F:transaminase activity"/>
    <property type="evidence" value="ECO:0007669"/>
    <property type="project" value="UniProtKB-KW"/>
</dbReference>
<evidence type="ECO:0000259" key="6">
    <source>
        <dbReference type="Pfam" id="PF00155"/>
    </source>
</evidence>
<keyword evidence="3" id="KW-0663">Pyridoxal phosphate</keyword>
<reference evidence="7 8" key="1">
    <citation type="submission" date="2019-03" db="EMBL/GenBank/DDBJ databases">
        <title>Genomic Encyclopedia of Type Strains, Phase IV (KMG-IV): sequencing the most valuable type-strain genomes for metagenomic binning, comparative biology and taxonomic classification.</title>
        <authorList>
            <person name="Goeker M."/>
        </authorList>
    </citation>
    <scope>NUCLEOTIDE SEQUENCE [LARGE SCALE GENOMIC DNA]</scope>
    <source>
        <strain evidence="7 8">DSM 100433</strain>
    </source>
</reference>
<dbReference type="EC" id="4.4.1.13" evidence="2"/>
<dbReference type="InterPro" id="IPR015422">
    <property type="entry name" value="PyrdxlP-dep_Trfase_small"/>
</dbReference>
<name>A0A9X8Y825_9FIRM</name>
<evidence type="ECO:0000256" key="5">
    <source>
        <dbReference type="ARBA" id="ARBA00037974"/>
    </source>
</evidence>
<dbReference type="RefSeq" id="WP_079698764.1">
    <property type="nucleotide sequence ID" value="NZ_SLUK01000006.1"/>
</dbReference>
<evidence type="ECO:0000256" key="4">
    <source>
        <dbReference type="ARBA" id="ARBA00023239"/>
    </source>
</evidence>
<organism evidence="7 8">
    <name type="scientific">Harryflintia acetispora</name>
    <dbReference type="NCBI Taxonomy" id="1849041"/>
    <lineage>
        <taxon>Bacteria</taxon>
        <taxon>Bacillati</taxon>
        <taxon>Bacillota</taxon>
        <taxon>Clostridia</taxon>
        <taxon>Eubacteriales</taxon>
        <taxon>Oscillospiraceae</taxon>
        <taxon>Harryflintia</taxon>
    </lineage>
</organism>
<accession>A0A9X8Y825</accession>
<feature type="domain" description="Aminotransferase class I/classII large" evidence="6">
    <location>
        <begin position="61"/>
        <end position="384"/>
    </location>
</feature>
<dbReference type="InterPro" id="IPR051798">
    <property type="entry name" value="Class-II_PLP-Dep_Aminotrans"/>
</dbReference>
<evidence type="ECO:0000256" key="2">
    <source>
        <dbReference type="ARBA" id="ARBA00012224"/>
    </source>
</evidence>
<evidence type="ECO:0000256" key="1">
    <source>
        <dbReference type="ARBA" id="ARBA00001933"/>
    </source>
</evidence>
<evidence type="ECO:0000256" key="3">
    <source>
        <dbReference type="ARBA" id="ARBA00022898"/>
    </source>
</evidence>
<dbReference type="EMBL" id="SLUK01000006">
    <property type="protein sequence ID" value="TCL43188.1"/>
    <property type="molecule type" value="Genomic_DNA"/>
</dbReference>
<keyword evidence="8" id="KW-1185">Reference proteome</keyword>
<dbReference type="Gene3D" id="3.90.1150.10">
    <property type="entry name" value="Aspartate Aminotransferase, domain 1"/>
    <property type="match status" value="1"/>
</dbReference>
<dbReference type="InterPro" id="IPR015421">
    <property type="entry name" value="PyrdxlP-dep_Trfase_major"/>
</dbReference>
<protein>
    <recommendedName>
        <fullName evidence="2">cysteine-S-conjugate beta-lyase</fullName>
        <ecNumber evidence="2">4.4.1.13</ecNumber>
    </recommendedName>
</protein>
<dbReference type="NCBIfam" id="TIGR04350">
    <property type="entry name" value="C_S_lyase_PatB"/>
    <property type="match status" value="1"/>
</dbReference>
<dbReference type="AlphaFoldDB" id="A0A9X8Y825"/>
<dbReference type="PANTHER" id="PTHR43525:SF1">
    <property type="entry name" value="PROTEIN MALY"/>
    <property type="match status" value="1"/>
</dbReference>
<dbReference type="InterPro" id="IPR027619">
    <property type="entry name" value="C-S_lyase_PatB-like"/>
</dbReference>
<proteinExistence type="inferred from homology"/>
<dbReference type="CDD" id="cd00609">
    <property type="entry name" value="AAT_like"/>
    <property type="match status" value="1"/>
</dbReference>
<evidence type="ECO:0000313" key="7">
    <source>
        <dbReference type="EMBL" id="TCL43188.1"/>
    </source>
</evidence>
<evidence type="ECO:0000313" key="8">
    <source>
        <dbReference type="Proteomes" id="UP000294682"/>
    </source>
</evidence>
<dbReference type="InterPro" id="IPR015424">
    <property type="entry name" value="PyrdxlP-dep_Trfase"/>
</dbReference>